<name>A0AAE3VMB2_9HYPH</name>
<dbReference type="RefSeq" id="WP_306884455.1">
    <property type="nucleotide sequence ID" value="NZ_JAUSUL010000001.1"/>
</dbReference>
<evidence type="ECO:0000313" key="6">
    <source>
        <dbReference type="EMBL" id="MDQ0314671.1"/>
    </source>
</evidence>
<dbReference type="InterPro" id="IPR017871">
    <property type="entry name" value="ABC_transporter-like_CS"/>
</dbReference>
<dbReference type="PROSITE" id="PS50893">
    <property type="entry name" value="ABC_TRANSPORTER_2"/>
    <property type="match status" value="1"/>
</dbReference>
<dbReference type="SUPFAM" id="SSF52540">
    <property type="entry name" value="P-loop containing nucleoside triphosphate hydrolases"/>
    <property type="match status" value="1"/>
</dbReference>
<comment type="caution">
    <text evidence="6">The sequence shown here is derived from an EMBL/GenBank/DDBJ whole genome shotgun (WGS) entry which is preliminary data.</text>
</comment>
<keyword evidence="2" id="KW-0813">Transport</keyword>
<evidence type="ECO:0000256" key="4">
    <source>
        <dbReference type="ARBA" id="ARBA00022840"/>
    </source>
</evidence>
<dbReference type="InterPro" id="IPR050763">
    <property type="entry name" value="ABC_transporter_ATP-binding"/>
</dbReference>
<dbReference type="SMART" id="SM00382">
    <property type="entry name" value="AAA"/>
    <property type="match status" value="1"/>
</dbReference>
<evidence type="ECO:0000256" key="3">
    <source>
        <dbReference type="ARBA" id="ARBA00022741"/>
    </source>
</evidence>
<dbReference type="EMBL" id="JAUSUL010000001">
    <property type="protein sequence ID" value="MDQ0314671.1"/>
    <property type="molecule type" value="Genomic_DNA"/>
</dbReference>
<feature type="domain" description="ABC transporter" evidence="5">
    <location>
        <begin position="5"/>
        <end position="234"/>
    </location>
</feature>
<evidence type="ECO:0000256" key="2">
    <source>
        <dbReference type="ARBA" id="ARBA00022448"/>
    </source>
</evidence>
<dbReference type="InterPro" id="IPR027417">
    <property type="entry name" value="P-loop_NTPase"/>
</dbReference>
<organism evidence="6 7">
    <name type="scientific">Amorphus orientalis</name>
    <dbReference type="NCBI Taxonomy" id="649198"/>
    <lineage>
        <taxon>Bacteria</taxon>
        <taxon>Pseudomonadati</taxon>
        <taxon>Pseudomonadota</taxon>
        <taxon>Alphaproteobacteria</taxon>
        <taxon>Hyphomicrobiales</taxon>
        <taxon>Amorphaceae</taxon>
        <taxon>Amorphus</taxon>
    </lineage>
</organism>
<dbReference type="Pfam" id="PF00005">
    <property type="entry name" value="ABC_tran"/>
    <property type="match status" value="1"/>
</dbReference>
<dbReference type="Proteomes" id="UP001229244">
    <property type="component" value="Unassembled WGS sequence"/>
</dbReference>
<keyword evidence="3" id="KW-0547">Nucleotide-binding</keyword>
<protein>
    <submittedName>
        <fullName evidence="6">ABC-2 type transport system ATP-binding protein</fullName>
    </submittedName>
</protein>
<dbReference type="PANTHER" id="PTHR42711">
    <property type="entry name" value="ABC TRANSPORTER ATP-BINDING PROTEIN"/>
    <property type="match status" value="1"/>
</dbReference>
<dbReference type="GO" id="GO:0005524">
    <property type="term" value="F:ATP binding"/>
    <property type="evidence" value="ECO:0007669"/>
    <property type="project" value="UniProtKB-KW"/>
</dbReference>
<comment type="similarity">
    <text evidence="1">Belongs to the ABC transporter superfamily.</text>
</comment>
<sequence length="308" mass="34658">MAPVLSVQGASKRYDSGFEALKSVDLEIEKGEIFALLGPNGAGKTTLISIICGLVNLTEGKITVGGHDIVRDHRKARSMIGLVPQELTTDQFEKVYDTVSFSRGLFGKPANPAHIERVLKDLTLWDKRDNQLRTLSGGMKRRVMIAKALSHEPEVLFLDEPTAGVDVELRRDMWEVVRGLREAGVTIILTTHYLEEAEEMADRIGVISRGELVLVEEKTELMRKLGQKRLTLLLTEPIERVPEALAEYGLQLSEDGSELVYTYDTRAERTGITSLMTDLRDADIRFRDLYTEQSSLEEIFVNLVRERQ</sequence>
<dbReference type="InterPro" id="IPR003593">
    <property type="entry name" value="AAA+_ATPase"/>
</dbReference>
<evidence type="ECO:0000313" key="7">
    <source>
        <dbReference type="Proteomes" id="UP001229244"/>
    </source>
</evidence>
<dbReference type="GO" id="GO:0016887">
    <property type="term" value="F:ATP hydrolysis activity"/>
    <property type="evidence" value="ECO:0007669"/>
    <property type="project" value="InterPro"/>
</dbReference>
<keyword evidence="7" id="KW-1185">Reference proteome</keyword>
<gene>
    <name evidence="6" type="ORF">J2S73_001108</name>
</gene>
<dbReference type="PANTHER" id="PTHR42711:SF10">
    <property type="entry name" value="ABC TRANSPORTER ATP-BINDING PROTEIN"/>
    <property type="match status" value="1"/>
</dbReference>
<dbReference type="AlphaFoldDB" id="A0AAE3VMB2"/>
<dbReference type="PROSITE" id="PS00211">
    <property type="entry name" value="ABC_TRANSPORTER_1"/>
    <property type="match status" value="1"/>
</dbReference>
<proteinExistence type="inferred from homology"/>
<evidence type="ECO:0000259" key="5">
    <source>
        <dbReference type="PROSITE" id="PS50893"/>
    </source>
</evidence>
<evidence type="ECO:0000256" key="1">
    <source>
        <dbReference type="ARBA" id="ARBA00005417"/>
    </source>
</evidence>
<dbReference type="Gene3D" id="3.40.50.300">
    <property type="entry name" value="P-loop containing nucleotide triphosphate hydrolases"/>
    <property type="match status" value="1"/>
</dbReference>
<keyword evidence="4 6" id="KW-0067">ATP-binding</keyword>
<accession>A0AAE3VMB2</accession>
<reference evidence="6" key="1">
    <citation type="submission" date="2023-07" db="EMBL/GenBank/DDBJ databases">
        <title>Genomic Encyclopedia of Type Strains, Phase IV (KMG-IV): sequencing the most valuable type-strain genomes for metagenomic binning, comparative biology and taxonomic classification.</title>
        <authorList>
            <person name="Goeker M."/>
        </authorList>
    </citation>
    <scope>NUCLEOTIDE SEQUENCE</scope>
    <source>
        <strain evidence="6">DSM 21202</strain>
    </source>
</reference>
<dbReference type="InterPro" id="IPR003439">
    <property type="entry name" value="ABC_transporter-like_ATP-bd"/>
</dbReference>